<dbReference type="Gene3D" id="3.40.630.30">
    <property type="match status" value="1"/>
</dbReference>
<accession>A0A6A7B3Y5</accession>
<evidence type="ECO:0000256" key="3">
    <source>
        <dbReference type="ARBA" id="ARBA00022490"/>
    </source>
</evidence>
<dbReference type="SMART" id="SM01006">
    <property type="entry name" value="AlcB"/>
    <property type="match status" value="1"/>
</dbReference>
<evidence type="ECO:0000256" key="2">
    <source>
        <dbReference type="ARBA" id="ARBA00009893"/>
    </source>
</evidence>
<sequence length="525" mass="59707">MAPANIVHLPNGQNLTVTPVFGGLFFKSSDLQHNNSPFPTGWTIVLNSEHDLDGDQQDGQHDGEEEEKFPPRNVHRFRRPTLNGDHLYISSISNPSSSDYKAAASPTRQIAMMLWATLYWYFHQAEPTLQVTNSISKKTAEPGKPKGEWRININREGIFKGKVVLPKLERMGLVASEDSIVGCAQEENSPDGWTRMFVSRRTFWQLDPRIYLFTLSPLSNSPFPSGSPYPSRPSSPTANEPRKEQQLDQASPGLWSPSAPGPFHSSSHLPTYYPPPPAQYVFSNNVRHPIRPKPPRQGEVFYTRYIPSVGQYLSFRVASCSSKALRHRGPTSAGVSTPNRNSAMSTSDSIIANMGSLNVEMSDTEYLHKWMNDPRVSHFWGEAGPIEHQEEFLRNGLRSKNSFPVIGCWDGKPFGYFEIYWVKEDNLGKYLPIISDYDRGFHCLIGEQEFRGAHRVKIWLSALVHYCWLADNRTERVMLEPRVDNEKLANYLQEAGFYKEREISLPHKQSNLFKINRDVWRGPAL</sequence>
<name>A0A6A7B3Y5_9PLEO</name>
<dbReference type="FunFam" id="3.40.630.30:FF:000256">
    <property type="entry name" value="Putative lysine N-acyltransferase C17G9.06c"/>
    <property type="match status" value="1"/>
</dbReference>
<proteinExistence type="inferred from homology"/>
<evidence type="ECO:0000313" key="7">
    <source>
        <dbReference type="EMBL" id="KAF2849934.1"/>
    </source>
</evidence>
<organism evidence="7 8">
    <name type="scientific">Plenodomus tracheiphilus IPT5</name>
    <dbReference type="NCBI Taxonomy" id="1408161"/>
    <lineage>
        <taxon>Eukaryota</taxon>
        <taxon>Fungi</taxon>
        <taxon>Dikarya</taxon>
        <taxon>Ascomycota</taxon>
        <taxon>Pezizomycotina</taxon>
        <taxon>Dothideomycetes</taxon>
        <taxon>Pleosporomycetidae</taxon>
        <taxon>Pleosporales</taxon>
        <taxon>Pleosporineae</taxon>
        <taxon>Leptosphaeriaceae</taxon>
        <taxon>Plenodomus</taxon>
    </lineage>
</organism>
<evidence type="ECO:0000256" key="1">
    <source>
        <dbReference type="ARBA" id="ARBA00004496"/>
    </source>
</evidence>
<evidence type="ECO:0000256" key="4">
    <source>
        <dbReference type="ARBA" id="ARBA00022679"/>
    </source>
</evidence>
<dbReference type="OrthoDB" id="448427at2759"/>
<dbReference type="AlphaFoldDB" id="A0A6A7B3Y5"/>
<feature type="compositionally biased region" description="Basic and acidic residues" evidence="5">
    <location>
        <begin position="51"/>
        <end position="62"/>
    </location>
</feature>
<dbReference type="EMBL" id="MU006309">
    <property type="protein sequence ID" value="KAF2849934.1"/>
    <property type="molecule type" value="Genomic_DNA"/>
</dbReference>
<feature type="region of interest" description="Disordered" evidence="5">
    <location>
        <begin position="222"/>
        <end position="260"/>
    </location>
</feature>
<feature type="domain" description="Acyltransferase MbtK/IucB-like conserved" evidence="6">
    <location>
        <begin position="357"/>
        <end position="403"/>
    </location>
</feature>
<gene>
    <name evidence="7" type="ORF">T440DRAFT_468987</name>
</gene>
<dbReference type="InterPro" id="IPR019432">
    <property type="entry name" value="Acyltransferase_MbtK/IucB-like"/>
</dbReference>
<protein>
    <submittedName>
        <fullName evidence="7">Siderophore biosynthesis protein-like protein</fullName>
    </submittedName>
</protein>
<feature type="region of interest" description="Disordered" evidence="5">
    <location>
        <begin position="51"/>
        <end position="71"/>
    </location>
</feature>
<dbReference type="Pfam" id="PF13523">
    <property type="entry name" value="Acetyltransf_8"/>
    <property type="match status" value="1"/>
</dbReference>
<reference evidence="7" key="1">
    <citation type="submission" date="2020-01" db="EMBL/GenBank/DDBJ databases">
        <authorList>
            <consortium name="DOE Joint Genome Institute"/>
            <person name="Haridas S."/>
            <person name="Albert R."/>
            <person name="Binder M."/>
            <person name="Bloem J."/>
            <person name="Labutti K."/>
            <person name="Salamov A."/>
            <person name="Andreopoulos B."/>
            <person name="Baker S.E."/>
            <person name="Barry K."/>
            <person name="Bills G."/>
            <person name="Bluhm B.H."/>
            <person name="Cannon C."/>
            <person name="Castanera R."/>
            <person name="Culley D.E."/>
            <person name="Daum C."/>
            <person name="Ezra D."/>
            <person name="Gonzalez J.B."/>
            <person name="Henrissat B."/>
            <person name="Kuo A."/>
            <person name="Liang C."/>
            <person name="Lipzen A."/>
            <person name="Lutzoni F."/>
            <person name="Magnuson J."/>
            <person name="Mondo S."/>
            <person name="Nolan M."/>
            <person name="Ohm R."/>
            <person name="Pangilinan J."/>
            <person name="Park H.-J."/>
            <person name="Ramirez L."/>
            <person name="Alfaro M."/>
            <person name="Sun H."/>
            <person name="Tritt A."/>
            <person name="Yoshinaga Y."/>
            <person name="Zwiers L.-H."/>
            <person name="Turgeon B.G."/>
            <person name="Goodwin S.B."/>
            <person name="Spatafora J.W."/>
            <person name="Crous P.W."/>
            <person name="Grigoriev I.V."/>
        </authorList>
    </citation>
    <scope>NUCLEOTIDE SEQUENCE</scope>
    <source>
        <strain evidence="7">IPT5</strain>
    </source>
</reference>
<comment type="subcellular location">
    <subcellularLocation>
        <location evidence="1">Cytoplasm</location>
    </subcellularLocation>
</comment>
<dbReference type="PANTHER" id="PTHR31438:SF1">
    <property type="entry name" value="LYSINE N-ACYLTRANSFERASE C17G9.06C-RELATED"/>
    <property type="match status" value="1"/>
</dbReference>
<evidence type="ECO:0000313" key="8">
    <source>
        <dbReference type="Proteomes" id="UP000799423"/>
    </source>
</evidence>
<dbReference type="PANTHER" id="PTHR31438">
    <property type="entry name" value="LYSINE N-ACYLTRANSFERASE C17G9.06C-RELATED"/>
    <property type="match status" value="1"/>
</dbReference>
<evidence type="ECO:0000259" key="6">
    <source>
        <dbReference type="SMART" id="SM01006"/>
    </source>
</evidence>
<evidence type="ECO:0000256" key="5">
    <source>
        <dbReference type="SAM" id="MobiDB-lite"/>
    </source>
</evidence>
<dbReference type="GO" id="GO:0019290">
    <property type="term" value="P:siderophore biosynthetic process"/>
    <property type="evidence" value="ECO:0007669"/>
    <property type="project" value="InterPro"/>
</dbReference>
<dbReference type="Proteomes" id="UP000799423">
    <property type="component" value="Unassembled WGS sequence"/>
</dbReference>
<dbReference type="InterPro" id="IPR016181">
    <property type="entry name" value="Acyl_CoA_acyltransferase"/>
</dbReference>
<dbReference type="GO" id="GO:0016410">
    <property type="term" value="F:N-acyltransferase activity"/>
    <property type="evidence" value="ECO:0007669"/>
    <property type="project" value="TreeGrafter"/>
</dbReference>
<keyword evidence="4" id="KW-0808">Transferase</keyword>
<dbReference type="SUPFAM" id="SSF55729">
    <property type="entry name" value="Acyl-CoA N-acyltransferases (Nat)"/>
    <property type="match status" value="1"/>
</dbReference>
<dbReference type="GO" id="GO:0005737">
    <property type="term" value="C:cytoplasm"/>
    <property type="evidence" value="ECO:0007669"/>
    <property type="project" value="UniProtKB-SubCell"/>
</dbReference>
<comment type="similarity">
    <text evidence="2">Belongs to the lysine N-acyltransferase MbtK family.</text>
</comment>
<keyword evidence="8" id="KW-1185">Reference proteome</keyword>
<keyword evidence="3" id="KW-0963">Cytoplasm</keyword>